<dbReference type="OrthoDB" id="3635446at2"/>
<evidence type="ECO:0000313" key="3">
    <source>
        <dbReference type="Proteomes" id="UP000031675"/>
    </source>
</evidence>
<accession>A0A0C2JMQ1</accession>
<dbReference type="InterPro" id="IPR013879">
    <property type="entry name" value="DUF1761"/>
</dbReference>
<organism evidence="2 3">
    <name type="scientific">Streptomonospora alba</name>
    <dbReference type="NCBI Taxonomy" id="183763"/>
    <lineage>
        <taxon>Bacteria</taxon>
        <taxon>Bacillati</taxon>
        <taxon>Actinomycetota</taxon>
        <taxon>Actinomycetes</taxon>
        <taxon>Streptosporangiales</taxon>
        <taxon>Nocardiopsidaceae</taxon>
        <taxon>Streptomonospora</taxon>
    </lineage>
</organism>
<evidence type="ECO:0000256" key="1">
    <source>
        <dbReference type="SAM" id="Phobius"/>
    </source>
</evidence>
<evidence type="ECO:0000313" key="2">
    <source>
        <dbReference type="EMBL" id="KII00226.1"/>
    </source>
</evidence>
<keyword evidence="1" id="KW-1133">Transmembrane helix</keyword>
<keyword evidence="3" id="KW-1185">Reference proteome</keyword>
<feature type="transmembrane region" description="Helical" evidence="1">
    <location>
        <begin position="6"/>
        <end position="26"/>
    </location>
</feature>
<evidence type="ECO:0008006" key="4">
    <source>
        <dbReference type="Google" id="ProtNLM"/>
    </source>
</evidence>
<feature type="transmembrane region" description="Helical" evidence="1">
    <location>
        <begin position="75"/>
        <end position="95"/>
    </location>
</feature>
<dbReference type="Pfam" id="PF08570">
    <property type="entry name" value="DUF1761"/>
    <property type="match status" value="1"/>
</dbReference>
<dbReference type="RefSeq" id="WP_040270431.1">
    <property type="nucleotide sequence ID" value="NZ_JROO01000005.1"/>
</dbReference>
<dbReference type="EMBL" id="JROO01000005">
    <property type="protein sequence ID" value="KII00226.1"/>
    <property type="molecule type" value="Genomic_DNA"/>
</dbReference>
<keyword evidence="1" id="KW-0812">Transmembrane</keyword>
<sequence length="130" mass="14024">MTDLDYLAILVATAVAFVLSGIWYAVFAGRLARLSEAYADSGRPPAWTMLVEVARSLVVAAVLAVLAAWTGTEGWMQALLLGLVVWVGFPVTILSGSVVHEKVPWRLAAIHLGDWLVKLVVIAVIVGVWR</sequence>
<name>A0A0C2JMQ1_9ACTN</name>
<dbReference type="Proteomes" id="UP000031675">
    <property type="component" value="Unassembled WGS sequence"/>
</dbReference>
<feature type="transmembrane region" description="Helical" evidence="1">
    <location>
        <begin position="107"/>
        <end position="129"/>
    </location>
</feature>
<comment type="caution">
    <text evidence="2">The sequence shown here is derived from an EMBL/GenBank/DDBJ whole genome shotgun (WGS) entry which is preliminary data.</text>
</comment>
<keyword evidence="1" id="KW-0472">Membrane</keyword>
<reference evidence="3" key="1">
    <citation type="journal article" date="2015" name="Chem. Biol.">
        <title>Structure, bioactivity, and resistance mechanism of streptomonomicin, an unusual lasso Peptide from an understudied halophilic actinomycete.</title>
        <authorList>
            <person name="Metelev M."/>
            <person name="Tietz J.I."/>
            <person name="Melby J.O."/>
            <person name="Blair P.M."/>
            <person name="Zhu L."/>
            <person name="Livnat I."/>
            <person name="Severinov K."/>
            <person name="Mitchell D.A."/>
        </authorList>
    </citation>
    <scope>NUCLEOTIDE SEQUENCE [LARGE SCALE GENOMIC DNA]</scope>
    <source>
        <strain evidence="3">YIM 90003</strain>
    </source>
</reference>
<dbReference type="AlphaFoldDB" id="A0A0C2JMQ1"/>
<protein>
    <recommendedName>
        <fullName evidence="4">DUF1761 domain-containing protein</fullName>
    </recommendedName>
</protein>
<proteinExistence type="predicted"/>
<gene>
    <name evidence="2" type="ORF">LP52_02615</name>
</gene>
<feature type="transmembrane region" description="Helical" evidence="1">
    <location>
        <begin position="47"/>
        <end position="69"/>
    </location>
</feature>